<dbReference type="SUPFAM" id="SSF53383">
    <property type="entry name" value="PLP-dependent transferases"/>
    <property type="match status" value="1"/>
</dbReference>
<evidence type="ECO:0000256" key="7">
    <source>
        <dbReference type="PIRSR" id="PIRSR602129-50"/>
    </source>
</evidence>
<dbReference type="InterPro" id="IPR015424">
    <property type="entry name" value="PyrdxlP-dep_Trfase"/>
</dbReference>
<evidence type="ECO:0000256" key="6">
    <source>
        <dbReference type="ARBA" id="ARBA00048868"/>
    </source>
</evidence>
<accession>A0A9N9ES48</accession>
<dbReference type="GO" id="GO:0006538">
    <property type="term" value="P:L-glutamate catabolic process"/>
    <property type="evidence" value="ECO:0007669"/>
    <property type="project" value="TreeGrafter"/>
</dbReference>
<gene>
    <name evidence="10" type="ORF">DERYTH_LOCUS11945</name>
</gene>
<evidence type="ECO:0000256" key="9">
    <source>
        <dbReference type="RuleBase" id="RU361171"/>
    </source>
</evidence>
<dbReference type="EC" id="4.1.1.15" evidence="3 9"/>
<dbReference type="Gene3D" id="3.40.640.10">
    <property type="entry name" value="Type I PLP-dependent aspartate aminotransferase-like (Major domain)"/>
    <property type="match status" value="1"/>
</dbReference>
<dbReference type="AlphaFoldDB" id="A0A9N9ES48"/>
<dbReference type="InterPro" id="IPR010107">
    <property type="entry name" value="Glutamate_decarboxylase"/>
</dbReference>
<comment type="catalytic activity">
    <reaction evidence="6 9">
        <text>L-glutamate + H(+) = 4-aminobutanoate + CO2</text>
        <dbReference type="Rhea" id="RHEA:17785"/>
        <dbReference type="ChEBI" id="CHEBI:15378"/>
        <dbReference type="ChEBI" id="CHEBI:16526"/>
        <dbReference type="ChEBI" id="CHEBI:29985"/>
        <dbReference type="ChEBI" id="CHEBI:59888"/>
        <dbReference type="EC" id="4.1.1.15"/>
    </reaction>
</comment>
<name>A0A9N9ES48_9GLOM</name>
<dbReference type="NCBIfam" id="TIGR01788">
    <property type="entry name" value="Glu-decarb-GAD"/>
    <property type="match status" value="1"/>
</dbReference>
<dbReference type="GO" id="GO:0004351">
    <property type="term" value="F:glutamate decarboxylase activity"/>
    <property type="evidence" value="ECO:0007669"/>
    <property type="project" value="UniProtKB-EC"/>
</dbReference>
<feature type="modified residue" description="N6-(pyridoxal phosphate)lysine" evidence="7">
    <location>
        <position position="289"/>
    </location>
</feature>
<dbReference type="InterPro" id="IPR002129">
    <property type="entry name" value="PyrdxlP-dep_de-COase"/>
</dbReference>
<sequence length="502" mass="56499">MVLSNAISDPRLNEKDDATGKPVFSTCVYGSRWTTQPIPKYSLPDDEMPPQIAYKLIKDDLQLDGNPVLNLASFVTTYMEEEAEKLMAENLSKNFIDYEEYPVSVELQNRCVNIIARLFNAPMDNPHSEAMGVSTIGSSEAIMLAVLAMKKLWQKRRIAEGKPTDKPNLVMSASVQVCWEKATRYLEIEEKFVYLTEGCYILDPEKAVELVDENTIGVCVILGSTYTGHYEDAKKVNELLKVKNEANGWDVPIHIDAASGGFVAPFVNHDLLWDFRLDLVRSINVSGHKYGLCYAGIGWAIWKSPKYLPEELIFNVNYLGSDQASFTLNFSKGAANVIAQYYVLIRNGRAGFTAIMTNLMQIADYLAQSLENTGVFEILSDRNGNGLPLVAFKLKLKDIHYDEFDVAQRLRERGWIVPAYTMAPNTQHVKLMRIVVREDFSRERCDILLTDITATIDLLNKLDKETLFKKRTTQASWNLLKSVTRATFGGVKNGSHKTNGVC</sequence>
<evidence type="ECO:0000256" key="5">
    <source>
        <dbReference type="ARBA" id="ARBA00023239"/>
    </source>
</evidence>
<evidence type="ECO:0000256" key="4">
    <source>
        <dbReference type="ARBA" id="ARBA00022898"/>
    </source>
</evidence>
<evidence type="ECO:0000256" key="3">
    <source>
        <dbReference type="ARBA" id="ARBA00012421"/>
    </source>
</evidence>
<evidence type="ECO:0000256" key="2">
    <source>
        <dbReference type="ARBA" id="ARBA00009533"/>
    </source>
</evidence>
<dbReference type="Gene3D" id="4.10.280.50">
    <property type="match status" value="1"/>
</dbReference>
<comment type="caution">
    <text evidence="10">The sequence shown here is derived from an EMBL/GenBank/DDBJ whole genome shotgun (WGS) entry which is preliminary data.</text>
</comment>
<evidence type="ECO:0000256" key="1">
    <source>
        <dbReference type="ARBA" id="ARBA00001933"/>
    </source>
</evidence>
<dbReference type="GO" id="GO:0030170">
    <property type="term" value="F:pyridoxal phosphate binding"/>
    <property type="evidence" value="ECO:0007669"/>
    <property type="project" value="InterPro"/>
</dbReference>
<keyword evidence="9" id="KW-0210">Decarboxylase</keyword>
<dbReference type="InterPro" id="IPR015421">
    <property type="entry name" value="PyrdxlP-dep_Trfase_major"/>
</dbReference>
<dbReference type="OrthoDB" id="5152799at2759"/>
<evidence type="ECO:0000313" key="11">
    <source>
        <dbReference type="Proteomes" id="UP000789405"/>
    </source>
</evidence>
<organism evidence="10 11">
    <name type="scientific">Dentiscutata erythropus</name>
    <dbReference type="NCBI Taxonomy" id="1348616"/>
    <lineage>
        <taxon>Eukaryota</taxon>
        <taxon>Fungi</taxon>
        <taxon>Fungi incertae sedis</taxon>
        <taxon>Mucoromycota</taxon>
        <taxon>Glomeromycotina</taxon>
        <taxon>Glomeromycetes</taxon>
        <taxon>Diversisporales</taxon>
        <taxon>Gigasporaceae</taxon>
        <taxon>Dentiscutata</taxon>
    </lineage>
</organism>
<dbReference type="EMBL" id="CAJVPY010007619">
    <property type="protein sequence ID" value="CAG8683376.1"/>
    <property type="molecule type" value="Genomic_DNA"/>
</dbReference>
<dbReference type="PANTHER" id="PTHR43321:SF6">
    <property type="entry name" value="GLUTAMATE DECARBOXYLASE"/>
    <property type="match status" value="1"/>
</dbReference>
<dbReference type="PANTHER" id="PTHR43321">
    <property type="entry name" value="GLUTAMATE DECARBOXYLASE"/>
    <property type="match status" value="1"/>
</dbReference>
<dbReference type="GO" id="GO:0005829">
    <property type="term" value="C:cytosol"/>
    <property type="evidence" value="ECO:0007669"/>
    <property type="project" value="TreeGrafter"/>
</dbReference>
<protein>
    <recommendedName>
        <fullName evidence="3 9">Glutamate decarboxylase</fullName>
        <ecNumber evidence="3 9">4.1.1.15</ecNumber>
    </recommendedName>
</protein>
<evidence type="ECO:0000313" key="10">
    <source>
        <dbReference type="EMBL" id="CAG8683376.1"/>
    </source>
</evidence>
<proteinExistence type="inferred from homology"/>
<evidence type="ECO:0000256" key="8">
    <source>
        <dbReference type="RuleBase" id="RU000382"/>
    </source>
</evidence>
<dbReference type="Proteomes" id="UP000789405">
    <property type="component" value="Unassembled WGS sequence"/>
</dbReference>
<dbReference type="FunFam" id="3.40.640.10:FF:000017">
    <property type="entry name" value="Glutamate decarboxylase"/>
    <property type="match status" value="1"/>
</dbReference>
<keyword evidence="11" id="KW-1185">Reference proteome</keyword>
<comment type="similarity">
    <text evidence="2 8">Belongs to the group II decarboxylase family.</text>
</comment>
<dbReference type="FunFam" id="4.10.280.50:FF:000001">
    <property type="entry name" value="Glutamate decarboxylase"/>
    <property type="match status" value="1"/>
</dbReference>
<comment type="cofactor">
    <cofactor evidence="1 7 8">
        <name>pyridoxal 5'-phosphate</name>
        <dbReference type="ChEBI" id="CHEBI:597326"/>
    </cofactor>
</comment>
<dbReference type="Pfam" id="PF00282">
    <property type="entry name" value="Pyridoxal_deC"/>
    <property type="match status" value="1"/>
</dbReference>
<keyword evidence="5 8" id="KW-0456">Lyase</keyword>
<reference evidence="10" key="1">
    <citation type="submission" date="2021-06" db="EMBL/GenBank/DDBJ databases">
        <authorList>
            <person name="Kallberg Y."/>
            <person name="Tangrot J."/>
            <person name="Rosling A."/>
        </authorList>
    </citation>
    <scope>NUCLEOTIDE SEQUENCE</scope>
    <source>
        <strain evidence="10">MA453B</strain>
    </source>
</reference>
<keyword evidence="4 7" id="KW-0663">Pyridoxal phosphate</keyword>
<dbReference type="Gene3D" id="3.90.1150.160">
    <property type="match status" value="1"/>
</dbReference>